<feature type="domain" description="Ig-like" evidence="5">
    <location>
        <begin position="35"/>
        <end position="115"/>
    </location>
</feature>
<dbReference type="InterPro" id="IPR003599">
    <property type="entry name" value="Ig_sub"/>
</dbReference>
<feature type="domain" description="Fibronectin type-III" evidence="6">
    <location>
        <begin position="710"/>
        <end position="807"/>
    </location>
</feature>
<evidence type="ECO:0000256" key="3">
    <source>
        <dbReference type="SAM" id="MobiDB-lite"/>
    </source>
</evidence>
<feature type="region of interest" description="Disordered" evidence="3">
    <location>
        <begin position="1974"/>
        <end position="2054"/>
    </location>
</feature>
<feature type="domain" description="Fibronectin type-III" evidence="6">
    <location>
        <begin position="1601"/>
        <end position="1702"/>
    </location>
</feature>
<dbReference type="PROSITE" id="PS50853">
    <property type="entry name" value="FN3"/>
    <property type="match status" value="12"/>
</dbReference>
<dbReference type="SMART" id="SM00060">
    <property type="entry name" value="FN3"/>
    <property type="match status" value="13"/>
</dbReference>
<evidence type="ECO:0000313" key="8">
    <source>
        <dbReference type="RefSeq" id="XP_006825511.1"/>
    </source>
</evidence>
<evidence type="ECO:0000313" key="7">
    <source>
        <dbReference type="Proteomes" id="UP000694865"/>
    </source>
</evidence>
<dbReference type="InterPro" id="IPR003961">
    <property type="entry name" value="FN3_dom"/>
</dbReference>
<accession>A0ABM0MZS0</accession>
<name>A0ABM0MZS0_SACKO</name>
<dbReference type="SMART" id="SM00408">
    <property type="entry name" value="IGc2"/>
    <property type="match status" value="6"/>
</dbReference>
<dbReference type="InterPro" id="IPR036179">
    <property type="entry name" value="Ig-like_dom_sf"/>
</dbReference>
<dbReference type="RefSeq" id="XP_006825511.1">
    <property type="nucleotide sequence ID" value="XM_006825448.1"/>
</dbReference>
<proteinExistence type="predicted"/>
<dbReference type="Gene3D" id="2.60.40.10">
    <property type="entry name" value="Immunoglobulins"/>
    <property type="match status" value="19"/>
</dbReference>
<feature type="domain" description="Fibronectin type-III" evidence="6">
    <location>
        <begin position="1706"/>
        <end position="1803"/>
    </location>
</feature>
<dbReference type="SUPFAM" id="SSF48726">
    <property type="entry name" value="Immunoglobulin"/>
    <property type="match status" value="6"/>
</dbReference>
<dbReference type="PANTHER" id="PTHR44170:SF6">
    <property type="entry name" value="CONTACTIN"/>
    <property type="match status" value="1"/>
</dbReference>
<protein>
    <submittedName>
        <fullName evidence="8">Protein sidekick-2-like</fullName>
    </submittedName>
</protein>
<dbReference type="GeneID" id="100378697"/>
<reference evidence="8" key="1">
    <citation type="submission" date="2025-08" db="UniProtKB">
        <authorList>
            <consortium name="RefSeq"/>
        </authorList>
    </citation>
    <scope>IDENTIFICATION</scope>
    <source>
        <tissue evidence="8">Testes</tissue>
    </source>
</reference>
<feature type="domain" description="Fibronectin type-III" evidence="6">
    <location>
        <begin position="1113"/>
        <end position="1216"/>
    </location>
</feature>
<feature type="domain" description="Fibronectin type-III" evidence="6">
    <location>
        <begin position="1320"/>
        <end position="1417"/>
    </location>
</feature>
<feature type="compositionally biased region" description="Acidic residues" evidence="3">
    <location>
        <begin position="2031"/>
        <end position="2041"/>
    </location>
</feature>
<feature type="domain" description="Ig-like" evidence="5">
    <location>
        <begin position="225"/>
        <end position="309"/>
    </location>
</feature>
<sequence length="2111" mass="232629">MAPGPIEYATLYSFVFILLICSIFPITSNAVLVPPNIYQQPQDRLIAESGAATLTCTASGSPPIKYQWKKGSSYVSQPSPVSYHPLNNVDTFDSGEYYCVVSNPVGSVISSAAVVQVAYIREYQGGPTTFSVNAGYSIELECPQLDTLPDSSPDFHLTWKKDNFPINGGNVVISLDHKLVILSASESNEGQYHCSALNTVVGNGMRESPTINLYVNGNRPSSVGPRIIVPPKDTVFTQGDPTVQLECIASATPLDLKITLWKRNGMTISQSANKLILFNPSSIDEGVYECEVSLQYHSYSSVRATATISMRTEPVWMLSPVAVTTGDVNEPIEIPCKASGVPEPMYKWYQNGIDVSTLGNNRFIVLSTGSLQITSLHAEDQAMFQCFASNVVADISVSTWLQVERLAPNITNPPNDTSVLAGSTARLHCGYSGSPAPDVIWKKDDTVVGRWNGSGSGLGIIPVSSTINVMSNGDLIISTAKVADSGLYTCTVVNNVASVTASATLTVQVKTRISDPPKDMEVIKGSTGIFQCGVLHDSNVAVRILWLMNNVEIDLSSSNRISVLYDGSLKIAGARSDDIGNYTCTVTSPGGNDARTASLVVIELPFAPQFLHAVLSIDQRRSIDLQWLESFDGNKAILRYKVFRKENAEIVWTLIMSNVAPGVENIVTIPDLTPSYQYAFAVSAVNELGEGPLSDPSNNVTLPVEPPDAAPQGVVASPRSSSSIRIQWQAPPQDKWNGPLTGYRIRYRLKGYSSSPYSYQDIYNPQQQSYELTDLITWDTYEIQIAANNSMGPGVYSLVIIVRTLEGVPTEAPQVVVTHANSSTSIFFQWMSPSPQKIFGVNQGYKLKAWEPSNPDYKVVKVVPPNPQYSLQENYITGLKKFTVYLTSVLCYTRAGDGPESDELQVETFQDVPGPVGDLRFFDIYDDSLKVDWTEPEEINGILIGYTVGWQEYNISSTYQSEEISSDTVVYTVTGLTQLTTYEIMVSASTQMGAGPTVVSTISSGVPPELPTNPVNVVISNVQARSVNIQFTPGYNGKTSINTWKVEAQINGAEQWVTHYEHHDPDALGFVVPDLLPYTKYILRVTAINVVGASHPSDPTSEFETLQDYPSTAPASVTVRANSETSLTISWIPLTREQWNGVPLGYRVSWRSKPTVVKRSLSNGYFQSVNIDDYIGRTYVIEDLEEWMWYEVKVLAYNAKGNGPYSDIIEERTGDSVPSAGPQNVVAVSTGSTTIDIAWVDIPQSDQNGEILGYKVLYCESFADVDSCEYYDITDNSSRSTRLSNLKKYVTYDIQVLGYTRIGNGVLSEPAARIRTDEDVPGPVTGILFPNVSNSYAKVQWEDPPERNGILTKFKISYKLMSDDAQIIDGTELDINTHSYEASNLNAQEYYEFTISAATRLGWGEPAVALVLTVNNRDPPQSPFGLIVDRQLVFSRSIALLWSRGSDGNSPIRYFTIQYRKKLSPYSTYQFRVQAHNDVGASYYSIPSEPITTLQDFPEDSPTITDVIPYTATSLRVIWRPPASEDINGILNGFKIQYKILRQISYMEHVISDTRLRQFDLTDLSIYENYEIVMRVFNIIGEGPPSAPYTIYVGEAIPTAAPDDVSAVPIGPTQIRVTWKEPPENTQNGGLQGYKIFYWKVSDEGDNIDNEHQMMRPVGVELTEVLLDQLVSYTNYKIQVLGFNAAGDGPKSAVIRVRTDQTLPGTPGPLIFTKITMNAVNVTWASPIKPNGIIIGYQVIYKPLELVEGISKIITVDITGEEKTYLYAAELAEIKMYEFSVKAKTEKGYGEPRIGNVTTGPQPGAPSAPRNVKMERLSSSVFLSWLPPNNTGASPIKNYAIEGYPMQVEGTDSDSHWEELISNISPQATSYSIDFKDLRSNHEYIFRVSAINNHSYSLPSKQSPVLGAVVLFSPIYEQYWFLILIAAVGVLLILMLVILLCVLGRNKRYRTKRKLHGVDNTTVEVDDGGFATFELHPRRNTKENRKNSNYGRQPPRPSPGSVLYSDENPSKFGDGDSSSLTEKPSSLGDSTDSEASDSEVDSDVKDPHSFMNHYVNDPMRQSWKRQRPSKAYSYTDSEPDTVYSNGVVITNGMLNLQPGSRAPLAGFSSFV</sequence>
<keyword evidence="4" id="KW-0472">Membrane</keyword>
<keyword evidence="4" id="KW-1133">Transmembrane helix</keyword>
<dbReference type="SMART" id="SM00409">
    <property type="entry name" value="IG"/>
    <property type="match status" value="6"/>
</dbReference>
<feature type="domain" description="Fibronectin type-III" evidence="6">
    <location>
        <begin position="915"/>
        <end position="1009"/>
    </location>
</feature>
<dbReference type="InterPro" id="IPR007110">
    <property type="entry name" value="Ig-like_dom"/>
</dbReference>
<dbReference type="PANTHER" id="PTHR44170">
    <property type="entry name" value="PROTEIN SIDEKICK"/>
    <property type="match status" value="1"/>
</dbReference>
<keyword evidence="7" id="KW-1185">Reference proteome</keyword>
<organism evidence="7 8">
    <name type="scientific">Saccoglossus kowalevskii</name>
    <name type="common">Acorn worm</name>
    <dbReference type="NCBI Taxonomy" id="10224"/>
    <lineage>
        <taxon>Eukaryota</taxon>
        <taxon>Metazoa</taxon>
        <taxon>Hemichordata</taxon>
        <taxon>Enteropneusta</taxon>
        <taxon>Harrimaniidae</taxon>
        <taxon>Saccoglossus</taxon>
    </lineage>
</organism>
<keyword evidence="1" id="KW-0677">Repeat</keyword>
<evidence type="ECO:0000256" key="4">
    <source>
        <dbReference type="SAM" id="Phobius"/>
    </source>
</evidence>
<feature type="domain" description="Ig-like" evidence="5">
    <location>
        <begin position="408"/>
        <end position="506"/>
    </location>
</feature>
<dbReference type="InterPro" id="IPR013098">
    <property type="entry name" value="Ig_I-set"/>
</dbReference>
<keyword evidence="4" id="KW-0812">Transmembrane</keyword>
<evidence type="ECO:0000256" key="1">
    <source>
        <dbReference type="ARBA" id="ARBA00022737"/>
    </source>
</evidence>
<feature type="transmembrane region" description="Helical" evidence="4">
    <location>
        <begin position="1919"/>
        <end position="1944"/>
    </location>
</feature>
<evidence type="ECO:0000259" key="5">
    <source>
        <dbReference type="PROSITE" id="PS50835"/>
    </source>
</evidence>
<feature type="domain" description="Fibronectin type-III" evidence="6">
    <location>
        <begin position="607"/>
        <end position="707"/>
    </location>
</feature>
<feature type="domain" description="Fibronectin type-III" evidence="6">
    <location>
        <begin position="1501"/>
        <end position="1596"/>
    </location>
</feature>
<feature type="domain" description="Ig-like" evidence="5">
    <location>
        <begin position="314"/>
        <end position="398"/>
    </location>
</feature>
<dbReference type="CDD" id="cd00063">
    <property type="entry name" value="FN3"/>
    <property type="match status" value="13"/>
</dbReference>
<dbReference type="InterPro" id="IPR013783">
    <property type="entry name" value="Ig-like_fold"/>
</dbReference>
<feature type="domain" description="Ig-like" evidence="5">
    <location>
        <begin position="511"/>
        <end position="600"/>
    </location>
</feature>
<dbReference type="Pfam" id="PF13895">
    <property type="entry name" value="Ig_2"/>
    <property type="match status" value="1"/>
</dbReference>
<dbReference type="SUPFAM" id="SSF49265">
    <property type="entry name" value="Fibronectin type III"/>
    <property type="match status" value="7"/>
</dbReference>
<feature type="domain" description="Fibronectin type-III" evidence="6">
    <location>
        <begin position="1221"/>
        <end position="1319"/>
    </location>
</feature>
<feature type="transmembrane region" description="Helical" evidence="4">
    <location>
        <begin position="12"/>
        <end position="32"/>
    </location>
</feature>
<feature type="domain" description="Fibronectin type-III" evidence="6">
    <location>
        <begin position="1013"/>
        <end position="1108"/>
    </location>
</feature>
<gene>
    <name evidence="8" type="primary">LOC100378697</name>
</gene>
<feature type="compositionally biased region" description="Basic and acidic residues" evidence="3">
    <location>
        <begin position="1975"/>
        <end position="1986"/>
    </location>
</feature>
<dbReference type="Pfam" id="PF00041">
    <property type="entry name" value="fn3"/>
    <property type="match status" value="11"/>
</dbReference>
<feature type="domain" description="Ig-like" evidence="5">
    <location>
        <begin position="118"/>
        <end position="212"/>
    </location>
</feature>
<dbReference type="InterPro" id="IPR036116">
    <property type="entry name" value="FN3_sf"/>
</dbReference>
<feature type="domain" description="Fibronectin type-III" evidence="6">
    <location>
        <begin position="1805"/>
        <end position="1910"/>
    </location>
</feature>
<evidence type="ECO:0000259" key="6">
    <source>
        <dbReference type="PROSITE" id="PS50853"/>
    </source>
</evidence>
<feature type="domain" description="Fibronectin type-III" evidence="6">
    <location>
        <begin position="812"/>
        <end position="911"/>
    </location>
</feature>
<dbReference type="Pfam" id="PF07679">
    <property type="entry name" value="I-set"/>
    <property type="match status" value="2"/>
</dbReference>
<keyword evidence="2" id="KW-1015">Disulfide bond</keyword>
<dbReference type="Proteomes" id="UP000694865">
    <property type="component" value="Unplaced"/>
</dbReference>
<evidence type="ECO:0000256" key="2">
    <source>
        <dbReference type="ARBA" id="ARBA00023157"/>
    </source>
</evidence>
<dbReference type="Pfam" id="PF13927">
    <property type="entry name" value="Ig_3"/>
    <property type="match status" value="2"/>
</dbReference>
<feature type="compositionally biased region" description="Polar residues" evidence="3">
    <location>
        <begin position="2016"/>
        <end position="2028"/>
    </location>
</feature>
<dbReference type="InterPro" id="IPR003598">
    <property type="entry name" value="Ig_sub2"/>
</dbReference>
<dbReference type="PROSITE" id="PS50835">
    <property type="entry name" value="IG_LIKE"/>
    <property type="match status" value="6"/>
</dbReference>
<feature type="region of interest" description="Disordered" evidence="3">
    <location>
        <begin position="2060"/>
        <end position="2079"/>
    </location>
</feature>
<dbReference type="PRINTS" id="PR00014">
    <property type="entry name" value="FNTYPEIII"/>
</dbReference>